<dbReference type="InterPro" id="IPR042197">
    <property type="entry name" value="Apaf_helical"/>
</dbReference>
<evidence type="ECO:0000256" key="1">
    <source>
        <dbReference type="ARBA" id="ARBA00022614"/>
    </source>
</evidence>
<dbReference type="Gene3D" id="1.20.5.4130">
    <property type="match status" value="1"/>
</dbReference>
<dbReference type="InterPro" id="IPR027417">
    <property type="entry name" value="P-loop_NTPase"/>
</dbReference>
<dbReference type="Pfam" id="PF00931">
    <property type="entry name" value="NB-ARC"/>
    <property type="match status" value="1"/>
</dbReference>
<dbReference type="Gramene" id="rna22200">
    <property type="protein sequence ID" value="RHN60012.1"/>
    <property type="gene ID" value="gene22200"/>
</dbReference>
<dbReference type="FunFam" id="1.10.10.10:FF:000322">
    <property type="entry name" value="Probable disease resistance protein At1g63360"/>
    <property type="match status" value="1"/>
</dbReference>
<keyword evidence="10" id="KW-0378">Hydrolase</keyword>
<dbReference type="InterPro" id="IPR036388">
    <property type="entry name" value="WH-like_DNA-bd_sf"/>
</dbReference>
<evidence type="ECO:0000256" key="2">
    <source>
        <dbReference type="ARBA" id="ARBA00022737"/>
    </source>
</evidence>
<dbReference type="Gene3D" id="1.10.8.430">
    <property type="entry name" value="Helical domain of apoptotic protease-activating factors"/>
    <property type="match status" value="1"/>
</dbReference>
<feature type="domain" description="Disease resistance N-terminal" evidence="7">
    <location>
        <begin position="3"/>
        <end position="58"/>
    </location>
</feature>
<reference evidence="10" key="1">
    <citation type="journal article" date="2018" name="Nat. Plants">
        <title>Whole-genome landscape of Medicago truncatula symbiotic genes.</title>
        <authorList>
            <person name="Pecrix Y."/>
            <person name="Gamas P."/>
            <person name="Carrere S."/>
        </authorList>
    </citation>
    <scope>NUCLEOTIDE SEQUENCE</scope>
    <source>
        <tissue evidence="10">Leaves</tissue>
    </source>
</reference>
<dbReference type="AlphaFoldDB" id="A0A396I301"/>
<dbReference type="GO" id="GO:0051707">
    <property type="term" value="P:response to other organism"/>
    <property type="evidence" value="ECO:0007669"/>
    <property type="project" value="UniProtKB-ARBA"/>
</dbReference>
<evidence type="ECO:0000256" key="3">
    <source>
        <dbReference type="ARBA" id="ARBA00022741"/>
    </source>
</evidence>
<proteinExistence type="predicted"/>
<dbReference type="Gene3D" id="3.80.10.10">
    <property type="entry name" value="Ribonuclease Inhibitor"/>
    <property type="match status" value="2"/>
</dbReference>
<dbReference type="GO" id="GO:0006952">
    <property type="term" value="P:defense response"/>
    <property type="evidence" value="ECO:0007669"/>
    <property type="project" value="UniProtKB-KW"/>
</dbReference>
<dbReference type="PANTHER" id="PTHR36766">
    <property type="entry name" value="PLANT BROAD-SPECTRUM MILDEW RESISTANCE PROTEIN RPW8"/>
    <property type="match status" value="1"/>
</dbReference>
<evidence type="ECO:0000259" key="8">
    <source>
        <dbReference type="Pfam" id="PF23559"/>
    </source>
</evidence>
<dbReference type="PRINTS" id="PR00364">
    <property type="entry name" value="DISEASERSIST"/>
</dbReference>
<accession>A0A396I301</accession>
<evidence type="ECO:0000313" key="10">
    <source>
        <dbReference type="EMBL" id="RHN60012.1"/>
    </source>
</evidence>
<keyword evidence="2" id="KW-0677">Repeat</keyword>
<feature type="domain" description="R13L1/DRL21-like LRR repeat region" evidence="9">
    <location>
        <begin position="561"/>
        <end position="685"/>
    </location>
</feature>
<dbReference type="Pfam" id="PF23559">
    <property type="entry name" value="WHD_DRP"/>
    <property type="match status" value="1"/>
</dbReference>
<keyword evidence="5" id="KW-0067">ATP-binding</keyword>
<evidence type="ECO:0000259" key="6">
    <source>
        <dbReference type="Pfam" id="PF00931"/>
    </source>
</evidence>
<feature type="domain" description="NB-ARC" evidence="6">
    <location>
        <begin position="130"/>
        <end position="300"/>
    </location>
</feature>
<comment type="caution">
    <text evidence="10">The sequence shown here is derived from an EMBL/GenBank/DDBJ whole genome shotgun (WGS) entry which is preliminary data.</text>
</comment>
<organism evidence="10">
    <name type="scientific">Medicago truncatula</name>
    <name type="common">Barrel medic</name>
    <name type="synonym">Medicago tribuloides</name>
    <dbReference type="NCBI Taxonomy" id="3880"/>
    <lineage>
        <taxon>Eukaryota</taxon>
        <taxon>Viridiplantae</taxon>
        <taxon>Streptophyta</taxon>
        <taxon>Embryophyta</taxon>
        <taxon>Tracheophyta</taxon>
        <taxon>Spermatophyta</taxon>
        <taxon>Magnoliopsida</taxon>
        <taxon>eudicotyledons</taxon>
        <taxon>Gunneridae</taxon>
        <taxon>Pentapetalae</taxon>
        <taxon>rosids</taxon>
        <taxon>fabids</taxon>
        <taxon>Fabales</taxon>
        <taxon>Fabaceae</taxon>
        <taxon>Papilionoideae</taxon>
        <taxon>50 kb inversion clade</taxon>
        <taxon>NPAAA clade</taxon>
        <taxon>Hologalegina</taxon>
        <taxon>IRL clade</taxon>
        <taxon>Trifolieae</taxon>
        <taxon>Medicago</taxon>
    </lineage>
</organism>
<dbReference type="GO" id="GO:0043531">
    <property type="term" value="F:ADP binding"/>
    <property type="evidence" value="ECO:0007669"/>
    <property type="project" value="InterPro"/>
</dbReference>
<dbReference type="GO" id="GO:0005524">
    <property type="term" value="F:ATP binding"/>
    <property type="evidence" value="ECO:0007669"/>
    <property type="project" value="UniProtKB-KW"/>
</dbReference>
<evidence type="ECO:0000259" key="9">
    <source>
        <dbReference type="Pfam" id="PF25019"/>
    </source>
</evidence>
<dbReference type="Gene3D" id="3.40.50.300">
    <property type="entry name" value="P-loop containing nucleotide triphosphate hydrolases"/>
    <property type="match status" value="1"/>
</dbReference>
<dbReference type="Proteomes" id="UP000265566">
    <property type="component" value="Chromosome 4"/>
</dbReference>
<dbReference type="Pfam" id="PF25019">
    <property type="entry name" value="LRR_R13L1-DRL21"/>
    <property type="match status" value="1"/>
</dbReference>
<evidence type="ECO:0000256" key="5">
    <source>
        <dbReference type="ARBA" id="ARBA00022840"/>
    </source>
</evidence>
<name>A0A396I301_MEDTR</name>
<keyword evidence="1" id="KW-0433">Leucine-rich repeat</keyword>
<sequence>MLLLSVTIVLNDAEEKQFFDPFVKEWVDKLKNAAYDADDVLDEIATKAIQDKMDPRFNTTIHQVKDYASSLNPFSKRVQSKIGRIVERLKSILEHKNLLGLKEGGVGKPLSLGSETTSLVDEHRVYGRHGDKEKIIDFLLAGDSNGEWVPVVAIVGTGGVGKTTLAQVLYNDERVRNHFQSRSWASVSETSNVNEITRKAFESFTLMYSNISDLNILQIKLKDRLAGQRFLLVLDGFWNENFLDWDIFQRPFLSGNYGSRIIVTTRSQSFATLIGADLNHSLSHLSHEDTWKLFASHAFKSVNPTEHPMLAQIGQKIVKKCNGLPLAAKALGSLLRTKDVGEWEGICYSRIWELPTDKCSILPALRLSYSHLPSHLKRCFTYCSIFPKGYEIKKWNLIYLWMAEGILPQQRTDKRMEDVREECFEVLLSRSFFYQSTYHASHYMMHDLIHDVAQFVAGEFCYNLDDNNPRKITTIVRHLSYLQGIECLPDSVSTLYNLETLLLSGCRCLTILPENMSNLINLRQLDISGSTVTSMPPKFGKLKSLQVLTNFTVGNARGSKIGELGKLSKLHGTLSIGSLQNVIDAIEASHVQLKSKKCLHELEFKWSTTTHDEESETNVLDMLEPHENVKRLLIQNFGGKKLPNWLGNSPFSSMVFLQLTSCENCKSLPSLGQLSCLEELCISKMKSLQKVGLEFYGNVIEPFKSLKIMKFEDMPSWEEWSTHRFEENEEFPSLLELHIERCPKFTKKLPDHLPSLDKLMITGCQALTSPMPWVPRLRELVLTGCDALVSLSEKMMQGNKCLQIIAINNCSSLVTISMNGLPSTLKSLEIYECRNLQLFHPQSLMLDSHYYFSLEKLHLRCCDSLISFPLSLFHKFEDLHVQNCNNLNFISCAPNSTLPYFRKLKLKQ</sequence>
<dbReference type="Gene3D" id="1.10.10.10">
    <property type="entry name" value="Winged helix-like DNA-binding domain superfamily/Winged helix DNA-binding domain"/>
    <property type="match status" value="1"/>
</dbReference>
<dbReference type="PANTHER" id="PTHR36766:SF51">
    <property type="entry name" value="DISEASE RESISTANCE RPP13-LIKE PROTEIN 1"/>
    <property type="match status" value="1"/>
</dbReference>
<dbReference type="SUPFAM" id="SSF52058">
    <property type="entry name" value="L domain-like"/>
    <property type="match status" value="1"/>
</dbReference>
<protein>
    <submittedName>
        <fullName evidence="10">Putative P-loop containing nucleoside triphosphate hydrolase, leucine-rich repeat domain, L</fullName>
    </submittedName>
</protein>
<keyword evidence="3" id="KW-0547">Nucleotide-binding</keyword>
<dbReference type="SUPFAM" id="SSF52540">
    <property type="entry name" value="P-loop containing nucleoside triphosphate hydrolases"/>
    <property type="match status" value="1"/>
</dbReference>
<dbReference type="GO" id="GO:0016787">
    <property type="term" value="F:hydrolase activity"/>
    <property type="evidence" value="ECO:0007669"/>
    <property type="project" value="UniProtKB-KW"/>
</dbReference>
<dbReference type="InterPro" id="IPR058922">
    <property type="entry name" value="WHD_DRP"/>
</dbReference>
<evidence type="ECO:0000256" key="4">
    <source>
        <dbReference type="ARBA" id="ARBA00022821"/>
    </source>
</evidence>
<dbReference type="InterPro" id="IPR041118">
    <property type="entry name" value="Rx_N"/>
</dbReference>
<evidence type="ECO:0000259" key="7">
    <source>
        <dbReference type="Pfam" id="PF18052"/>
    </source>
</evidence>
<feature type="domain" description="Disease resistance protein winged helix" evidence="8">
    <location>
        <begin position="385"/>
        <end position="453"/>
    </location>
</feature>
<dbReference type="InterPro" id="IPR056789">
    <property type="entry name" value="LRR_R13L1-DRL21"/>
</dbReference>
<dbReference type="EMBL" id="PSQE01000004">
    <property type="protein sequence ID" value="RHN60012.1"/>
    <property type="molecule type" value="Genomic_DNA"/>
</dbReference>
<keyword evidence="4" id="KW-0611">Plant defense</keyword>
<dbReference type="Pfam" id="PF18052">
    <property type="entry name" value="Rx_N"/>
    <property type="match status" value="1"/>
</dbReference>
<dbReference type="InterPro" id="IPR002182">
    <property type="entry name" value="NB-ARC"/>
</dbReference>
<dbReference type="InterPro" id="IPR032675">
    <property type="entry name" value="LRR_dom_sf"/>
</dbReference>
<gene>
    <name evidence="10" type="ORF">MtrunA17_Chr4g0020501</name>
</gene>